<dbReference type="PANTHER" id="PTHR43133">
    <property type="entry name" value="RNA POLYMERASE ECF-TYPE SIGMA FACTO"/>
    <property type="match status" value="1"/>
</dbReference>
<dbReference type="SUPFAM" id="SSF88659">
    <property type="entry name" value="Sigma3 and sigma4 domains of RNA polymerase sigma factors"/>
    <property type="match status" value="1"/>
</dbReference>
<protein>
    <submittedName>
        <fullName evidence="7">RNA polymerase sigma factor CnrH</fullName>
    </submittedName>
</protein>
<organism evidence="7 8">
    <name type="scientific">Novipirellula artificiosorum</name>
    <dbReference type="NCBI Taxonomy" id="2528016"/>
    <lineage>
        <taxon>Bacteria</taxon>
        <taxon>Pseudomonadati</taxon>
        <taxon>Planctomycetota</taxon>
        <taxon>Planctomycetia</taxon>
        <taxon>Pirellulales</taxon>
        <taxon>Pirellulaceae</taxon>
        <taxon>Novipirellula</taxon>
    </lineage>
</organism>
<evidence type="ECO:0000259" key="6">
    <source>
        <dbReference type="Pfam" id="PF04542"/>
    </source>
</evidence>
<gene>
    <name evidence="7" type="primary">cnrH_1</name>
    <name evidence="7" type="ORF">Poly41_04260</name>
</gene>
<evidence type="ECO:0000256" key="1">
    <source>
        <dbReference type="ARBA" id="ARBA00010641"/>
    </source>
</evidence>
<reference evidence="7 8" key="1">
    <citation type="submission" date="2019-02" db="EMBL/GenBank/DDBJ databases">
        <title>Deep-cultivation of Planctomycetes and their phenomic and genomic characterization uncovers novel biology.</title>
        <authorList>
            <person name="Wiegand S."/>
            <person name="Jogler M."/>
            <person name="Boedeker C."/>
            <person name="Pinto D."/>
            <person name="Vollmers J."/>
            <person name="Rivas-Marin E."/>
            <person name="Kohn T."/>
            <person name="Peeters S.H."/>
            <person name="Heuer A."/>
            <person name="Rast P."/>
            <person name="Oberbeckmann S."/>
            <person name="Bunk B."/>
            <person name="Jeske O."/>
            <person name="Meyerdierks A."/>
            <person name="Storesund J.E."/>
            <person name="Kallscheuer N."/>
            <person name="Luecker S."/>
            <person name="Lage O.M."/>
            <person name="Pohl T."/>
            <person name="Merkel B.J."/>
            <person name="Hornburger P."/>
            <person name="Mueller R.-W."/>
            <person name="Bruemmer F."/>
            <person name="Labrenz M."/>
            <person name="Spormann A.M."/>
            <person name="Op Den Camp H."/>
            <person name="Overmann J."/>
            <person name="Amann R."/>
            <person name="Jetten M.S.M."/>
            <person name="Mascher T."/>
            <person name="Medema M.H."/>
            <person name="Devos D.P."/>
            <person name="Kaster A.-K."/>
            <person name="Ovreas L."/>
            <person name="Rohde M."/>
            <person name="Galperin M.Y."/>
            <person name="Jogler C."/>
        </authorList>
    </citation>
    <scope>NUCLEOTIDE SEQUENCE [LARGE SCALE GENOMIC DNA]</scope>
    <source>
        <strain evidence="7 8">Poly41</strain>
    </source>
</reference>
<dbReference type="AlphaFoldDB" id="A0A5C6DZT7"/>
<keyword evidence="2" id="KW-0805">Transcription regulation</keyword>
<dbReference type="Gene3D" id="1.10.10.2690">
    <property type="match status" value="1"/>
</dbReference>
<name>A0A5C6DZT7_9BACT</name>
<dbReference type="Proteomes" id="UP000319143">
    <property type="component" value="Unassembled WGS sequence"/>
</dbReference>
<dbReference type="InterPro" id="IPR053721">
    <property type="entry name" value="Fimbrial_Adhesin_Reg"/>
</dbReference>
<dbReference type="EMBL" id="SJPV01000001">
    <property type="protein sequence ID" value="TWU42130.1"/>
    <property type="molecule type" value="Genomic_DNA"/>
</dbReference>
<dbReference type="Pfam" id="PF04542">
    <property type="entry name" value="Sigma70_r2"/>
    <property type="match status" value="1"/>
</dbReference>
<evidence type="ECO:0000256" key="2">
    <source>
        <dbReference type="ARBA" id="ARBA00023015"/>
    </source>
</evidence>
<evidence type="ECO:0000313" key="8">
    <source>
        <dbReference type="Proteomes" id="UP000319143"/>
    </source>
</evidence>
<dbReference type="SUPFAM" id="SSF88946">
    <property type="entry name" value="Sigma2 domain of RNA polymerase sigma factors"/>
    <property type="match status" value="1"/>
</dbReference>
<keyword evidence="8" id="KW-1185">Reference proteome</keyword>
<keyword evidence="5" id="KW-0804">Transcription</keyword>
<feature type="domain" description="RNA polymerase sigma-70 region 2" evidence="6">
    <location>
        <begin position="18"/>
        <end position="85"/>
    </location>
</feature>
<comment type="similarity">
    <text evidence="1">Belongs to the sigma-70 factor family. ECF subfamily.</text>
</comment>
<dbReference type="InterPro" id="IPR039425">
    <property type="entry name" value="RNA_pol_sigma-70-like"/>
</dbReference>
<keyword evidence="4" id="KW-0238">DNA-binding</keyword>
<evidence type="ECO:0000256" key="5">
    <source>
        <dbReference type="ARBA" id="ARBA00023163"/>
    </source>
</evidence>
<dbReference type="NCBIfam" id="TIGR02937">
    <property type="entry name" value="sigma70-ECF"/>
    <property type="match status" value="1"/>
</dbReference>
<evidence type="ECO:0000256" key="3">
    <source>
        <dbReference type="ARBA" id="ARBA00023082"/>
    </source>
</evidence>
<accession>A0A5C6DZT7</accession>
<dbReference type="InterPro" id="IPR014284">
    <property type="entry name" value="RNA_pol_sigma-70_dom"/>
</dbReference>
<dbReference type="PANTHER" id="PTHR43133:SF8">
    <property type="entry name" value="RNA POLYMERASE SIGMA FACTOR HI_1459-RELATED"/>
    <property type="match status" value="1"/>
</dbReference>
<dbReference type="Gene3D" id="1.10.1740.10">
    <property type="match status" value="1"/>
</dbReference>
<comment type="caution">
    <text evidence="7">The sequence shown here is derived from an EMBL/GenBank/DDBJ whole genome shotgun (WGS) entry which is preliminary data.</text>
</comment>
<dbReference type="InterPro" id="IPR007627">
    <property type="entry name" value="RNA_pol_sigma70_r2"/>
</dbReference>
<dbReference type="InterPro" id="IPR013324">
    <property type="entry name" value="RNA_pol_sigma_r3/r4-like"/>
</dbReference>
<dbReference type="InterPro" id="IPR013325">
    <property type="entry name" value="RNA_pol_sigma_r2"/>
</dbReference>
<keyword evidence="3" id="KW-0731">Sigma factor</keyword>
<dbReference type="GO" id="GO:0016987">
    <property type="term" value="F:sigma factor activity"/>
    <property type="evidence" value="ECO:0007669"/>
    <property type="project" value="UniProtKB-KW"/>
</dbReference>
<evidence type="ECO:0000256" key="4">
    <source>
        <dbReference type="ARBA" id="ARBA00023125"/>
    </source>
</evidence>
<proteinExistence type="inferred from homology"/>
<dbReference type="GO" id="GO:0003677">
    <property type="term" value="F:DNA binding"/>
    <property type="evidence" value="ECO:0007669"/>
    <property type="project" value="UniProtKB-KW"/>
</dbReference>
<dbReference type="GO" id="GO:0006352">
    <property type="term" value="P:DNA-templated transcription initiation"/>
    <property type="evidence" value="ECO:0007669"/>
    <property type="project" value="InterPro"/>
</dbReference>
<sequence>MLERARGGDPAAWRRLAQVYGPIVYGWARRCGCQSADAADVMQETFAAVANAIHRFDDQRDQATFRGWLWTITRNKLRDRARNQGQVEAAGGTDAQLAMQQVPSPEITEGDEPPSHQQSDAAIARRRTLELLRDGFEPRSWKMFWETTIEGREPIDVAEEMGVSKWAVYKARARVLQRLQEEMEGLLEFRL</sequence>
<evidence type="ECO:0000313" key="7">
    <source>
        <dbReference type="EMBL" id="TWU42130.1"/>
    </source>
</evidence>